<name>A0A182NKY3_9DIPT</name>
<dbReference type="Pfam" id="PF08660">
    <property type="entry name" value="Alg14"/>
    <property type="match status" value="1"/>
</dbReference>
<evidence type="ECO:0000256" key="6">
    <source>
        <dbReference type="ARBA" id="ARBA00022989"/>
    </source>
</evidence>
<reference evidence="9" key="2">
    <citation type="submission" date="2020-05" db="UniProtKB">
        <authorList>
            <consortium name="EnsemblMetazoa"/>
        </authorList>
    </citation>
    <scope>IDENTIFICATION</scope>
    <source>
        <strain evidence="9">WRAIR2</strain>
    </source>
</reference>
<keyword evidence="7 8" id="KW-0472">Membrane</keyword>
<dbReference type="AlphaFoldDB" id="A0A182NKY3"/>
<evidence type="ECO:0000256" key="2">
    <source>
        <dbReference type="ARBA" id="ARBA00009731"/>
    </source>
</evidence>
<organism evidence="9 10">
    <name type="scientific">Anopheles dirus</name>
    <dbReference type="NCBI Taxonomy" id="7168"/>
    <lineage>
        <taxon>Eukaryota</taxon>
        <taxon>Metazoa</taxon>
        <taxon>Ecdysozoa</taxon>
        <taxon>Arthropoda</taxon>
        <taxon>Hexapoda</taxon>
        <taxon>Insecta</taxon>
        <taxon>Pterygota</taxon>
        <taxon>Neoptera</taxon>
        <taxon>Endopterygota</taxon>
        <taxon>Diptera</taxon>
        <taxon>Nematocera</taxon>
        <taxon>Culicoidea</taxon>
        <taxon>Culicidae</taxon>
        <taxon>Anophelinae</taxon>
        <taxon>Anopheles</taxon>
    </lineage>
</organism>
<evidence type="ECO:0000256" key="5">
    <source>
        <dbReference type="ARBA" id="ARBA00022824"/>
    </source>
</evidence>
<comment type="similarity">
    <text evidence="2">Belongs to the ALG14 family.</text>
</comment>
<evidence type="ECO:0000313" key="10">
    <source>
        <dbReference type="Proteomes" id="UP000075884"/>
    </source>
</evidence>
<dbReference type="Proteomes" id="UP000075884">
    <property type="component" value="Unassembled WGS sequence"/>
</dbReference>
<dbReference type="PANTHER" id="PTHR12154">
    <property type="entry name" value="GLYCOSYL TRANSFERASE-RELATED"/>
    <property type="match status" value="1"/>
</dbReference>
<evidence type="ECO:0000256" key="4">
    <source>
        <dbReference type="ARBA" id="ARBA00022692"/>
    </source>
</evidence>
<evidence type="ECO:0000256" key="8">
    <source>
        <dbReference type="SAM" id="Phobius"/>
    </source>
</evidence>
<accession>A0A182NKY3</accession>
<dbReference type="STRING" id="7168.A0A182NKY3"/>
<evidence type="ECO:0000256" key="1">
    <source>
        <dbReference type="ARBA" id="ARBA00004389"/>
    </source>
</evidence>
<dbReference type="InterPro" id="IPR013969">
    <property type="entry name" value="Oligosacch_biosynth_Alg14"/>
</dbReference>
<keyword evidence="10" id="KW-1185">Reference proteome</keyword>
<reference evidence="10" key="1">
    <citation type="submission" date="2013-03" db="EMBL/GenBank/DDBJ databases">
        <title>The Genome Sequence of Anopheles dirus WRAIR2.</title>
        <authorList>
            <consortium name="The Broad Institute Genomics Platform"/>
            <person name="Neafsey D.E."/>
            <person name="Walton C."/>
            <person name="Walker B."/>
            <person name="Young S.K."/>
            <person name="Zeng Q."/>
            <person name="Gargeya S."/>
            <person name="Fitzgerald M."/>
            <person name="Haas B."/>
            <person name="Abouelleil A."/>
            <person name="Allen A.W."/>
            <person name="Alvarado L."/>
            <person name="Arachchi H.M."/>
            <person name="Berlin A.M."/>
            <person name="Chapman S.B."/>
            <person name="Gainer-Dewar J."/>
            <person name="Goldberg J."/>
            <person name="Griggs A."/>
            <person name="Gujja S."/>
            <person name="Hansen M."/>
            <person name="Howarth C."/>
            <person name="Imamovic A."/>
            <person name="Ireland A."/>
            <person name="Larimer J."/>
            <person name="McCowan C."/>
            <person name="Murphy C."/>
            <person name="Pearson M."/>
            <person name="Poon T.W."/>
            <person name="Priest M."/>
            <person name="Roberts A."/>
            <person name="Saif S."/>
            <person name="Shea T."/>
            <person name="Sisk P."/>
            <person name="Sykes S."/>
            <person name="Wortman J."/>
            <person name="Nusbaum C."/>
            <person name="Birren B."/>
        </authorList>
    </citation>
    <scope>NUCLEOTIDE SEQUENCE [LARGE SCALE GENOMIC DNA]</scope>
    <source>
        <strain evidence="10">WRAIR2</strain>
    </source>
</reference>
<feature type="transmembrane region" description="Helical" evidence="8">
    <location>
        <begin position="6"/>
        <end position="24"/>
    </location>
</feature>
<sequence>MAFLSSLLLFVGGLLLVRLVQLLVSVRRGQGSAAVTPPRTVPARTMIVLGSGGHTAEMLRIVERLDGGRYSPRQYVVASTDKTSVVKVLESEILRQPDPEKQTYEIITIPRSRDVHQSYVSSAVTTVLALLHCVPIVLKARPELILTNGPGTCVPVCLVAFLARLLFLNTKCRVVFIESFCRVRSLSLSGRILLYIVDMFVVQWPELLEKTSTTRQDVRCFGRL</sequence>
<evidence type="ECO:0000256" key="3">
    <source>
        <dbReference type="ARBA" id="ARBA00017467"/>
    </source>
</evidence>
<dbReference type="Gene3D" id="3.40.50.2000">
    <property type="entry name" value="Glycogen Phosphorylase B"/>
    <property type="match status" value="1"/>
</dbReference>
<feature type="transmembrane region" description="Helical" evidence="8">
    <location>
        <begin position="144"/>
        <end position="167"/>
    </location>
</feature>
<dbReference type="GO" id="GO:0004577">
    <property type="term" value="F:N-acetylglucosaminyldiphosphodolichol N-acetylglucosaminyltransferase activity"/>
    <property type="evidence" value="ECO:0007669"/>
    <property type="project" value="TreeGrafter"/>
</dbReference>
<feature type="transmembrane region" description="Helical" evidence="8">
    <location>
        <begin position="119"/>
        <end position="138"/>
    </location>
</feature>
<keyword evidence="5" id="KW-0256">Endoplasmic reticulum</keyword>
<evidence type="ECO:0000256" key="7">
    <source>
        <dbReference type="ARBA" id="ARBA00023136"/>
    </source>
</evidence>
<keyword evidence="4 8" id="KW-0812">Transmembrane</keyword>
<dbReference type="GO" id="GO:0006488">
    <property type="term" value="P:dolichol-linked oligosaccharide biosynthetic process"/>
    <property type="evidence" value="ECO:0007669"/>
    <property type="project" value="InterPro"/>
</dbReference>
<dbReference type="GO" id="GO:0043541">
    <property type="term" value="C:UDP-N-acetylglucosamine transferase complex"/>
    <property type="evidence" value="ECO:0007669"/>
    <property type="project" value="TreeGrafter"/>
</dbReference>
<evidence type="ECO:0000313" key="9">
    <source>
        <dbReference type="EnsemblMetazoa" id="ADIR008313-PA"/>
    </source>
</evidence>
<proteinExistence type="inferred from homology"/>
<dbReference type="PANTHER" id="PTHR12154:SF4">
    <property type="entry name" value="UDP-N-ACETYLGLUCOSAMINE TRANSFERASE SUBUNIT ALG14 HOMOLOG"/>
    <property type="match status" value="1"/>
</dbReference>
<comment type="subcellular location">
    <subcellularLocation>
        <location evidence="1">Endoplasmic reticulum membrane</location>
        <topology evidence="1">Single-pass membrane protein</topology>
    </subcellularLocation>
</comment>
<dbReference type="VEuPathDB" id="VectorBase:ADIR008313"/>
<protein>
    <recommendedName>
        <fullName evidence="3">UDP-N-acetylglucosamine transferase subunit ALG14</fullName>
    </recommendedName>
</protein>
<dbReference type="EnsemblMetazoa" id="ADIR008313-RA">
    <property type="protein sequence ID" value="ADIR008313-PA"/>
    <property type="gene ID" value="ADIR008313"/>
</dbReference>
<dbReference type="FunFam" id="3.40.50.2000:FF:000370">
    <property type="entry name" value="GM19574"/>
    <property type="match status" value="1"/>
</dbReference>
<keyword evidence="6 8" id="KW-1133">Transmembrane helix</keyword>